<gene>
    <name evidence="1" type="ORF">AMTR_s00011p00232500</name>
</gene>
<feature type="non-terminal residue" evidence="1">
    <location>
        <position position="158"/>
    </location>
</feature>
<keyword evidence="2" id="KW-1185">Reference proteome</keyword>
<dbReference type="Gramene" id="ERM94692">
    <property type="protein sequence ID" value="ERM94692"/>
    <property type="gene ID" value="AMTR_s00011p00232500"/>
</dbReference>
<dbReference type="OMA" id="ICTEAVP"/>
<protein>
    <recommendedName>
        <fullName evidence="3">Aspartic peptidase DDI1-type domain-containing protein</fullName>
    </recommendedName>
</protein>
<dbReference type="eggNOG" id="ENOG502S84U">
    <property type="taxonomic scope" value="Eukaryota"/>
</dbReference>
<dbReference type="HOGENOM" id="CLU_141407_0_0_1"/>
<dbReference type="Proteomes" id="UP000017836">
    <property type="component" value="Unassembled WGS sequence"/>
</dbReference>
<proteinExistence type="predicted"/>
<evidence type="ECO:0008006" key="3">
    <source>
        <dbReference type="Google" id="ProtNLM"/>
    </source>
</evidence>
<dbReference type="InterPro" id="IPR021109">
    <property type="entry name" value="Peptidase_aspartic_dom_sf"/>
</dbReference>
<dbReference type="SUPFAM" id="SSF50630">
    <property type="entry name" value="Acid proteases"/>
    <property type="match status" value="1"/>
</dbReference>
<sequence length="158" mass="17184">MRVTERRSLRWILNAIKAQALDVQPASKTTKELMYVDIQLNGRSTMPMVDTGATHNFISGDEAKRLGLHLEKDSSRLKAVNSEAKPLLGVAKAVELKLGGWSGTVNLSAVPMNDFRVILGMDFLRAAKVAPMPYLGVVSIMDTKTPCMVTAAKGEKGK</sequence>
<dbReference type="EMBL" id="KI397507">
    <property type="protein sequence ID" value="ERM94692.1"/>
    <property type="molecule type" value="Genomic_DNA"/>
</dbReference>
<dbReference type="Gene3D" id="2.40.70.10">
    <property type="entry name" value="Acid Proteases"/>
    <property type="match status" value="1"/>
</dbReference>
<dbReference type="AlphaFoldDB" id="W1NFZ5"/>
<dbReference type="PANTHER" id="PTHR12917:SF18">
    <property type="entry name" value="DNA DAMAGE-INDUCIBLE PROTEIN 1-LIKE"/>
    <property type="match status" value="1"/>
</dbReference>
<reference evidence="2" key="1">
    <citation type="journal article" date="2013" name="Science">
        <title>The Amborella genome and the evolution of flowering plants.</title>
        <authorList>
            <consortium name="Amborella Genome Project"/>
        </authorList>
    </citation>
    <scope>NUCLEOTIDE SEQUENCE [LARGE SCALE GENOMIC DNA]</scope>
</reference>
<accession>W1NFZ5</accession>
<evidence type="ECO:0000313" key="2">
    <source>
        <dbReference type="Proteomes" id="UP000017836"/>
    </source>
</evidence>
<organism evidence="1 2">
    <name type="scientific">Amborella trichopoda</name>
    <dbReference type="NCBI Taxonomy" id="13333"/>
    <lineage>
        <taxon>Eukaryota</taxon>
        <taxon>Viridiplantae</taxon>
        <taxon>Streptophyta</taxon>
        <taxon>Embryophyta</taxon>
        <taxon>Tracheophyta</taxon>
        <taxon>Spermatophyta</taxon>
        <taxon>Magnoliopsida</taxon>
        <taxon>Amborellales</taxon>
        <taxon>Amborellaceae</taxon>
        <taxon>Amborella</taxon>
    </lineage>
</organism>
<dbReference type="CDD" id="cd00303">
    <property type="entry name" value="retropepsin_like"/>
    <property type="match status" value="1"/>
</dbReference>
<name>W1NFZ5_AMBTC</name>
<evidence type="ECO:0000313" key="1">
    <source>
        <dbReference type="EMBL" id="ERM94692.1"/>
    </source>
</evidence>
<dbReference type="PANTHER" id="PTHR12917">
    <property type="entry name" value="ASPARTYL PROTEASE DDI-RELATED"/>
    <property type="match status" value="1"/>
</dbReference>
<dbReference type="Pfam" id="PF13975">
    <property type="entry name" value="gag-asp_proteas"/>
    <property type="match status" value="1"/>
</dbReference>